<dbReference type="PANTHER" id="PTHR35391">
    <property type="entry name" value="C2H2-TYPE DOMAIN-CONTAINING PROTEIN-RELATED"/>
    <property type="match status" value="1"/>
</dbReference>
<name>A0A093V6U0_TALMA</name>
<dbReference type="HOGENOM" id="CLU_1034803_0_0_1"/>
<evidence type="ECO:0000313" key="3">
    <source>
        <dbReference type="EMBL" id="KFX42421.1"/>
    </source>
</evidence>
<evidence type="ECO:0000259" key="2">
    <source>
        <dbReference type="Pfam" id="PF20233"/>
    </source>
</evidence>
<dbReference type="Pfam" id="PF20233">
    <property type="entry name" value="DUF6590"/>
    <property type="match status" value="1"/>
</dbReference>
<evidence type="ECO:0000256" key="1">
    <source>
        <dbReference type="SAM" id="MobiDB-lite"/>
    </source>
</evidence>
<dbReference type="PANTHER" id="PTHR35391:SF5">
    <property type="entry name" value="DUF6590 DOMAIN-CONTAINING PROTEIN"/>
    <property type="match status" value="1"/>
</dbReference>
<organism evidence="3">
    <name type="scientific">Talaromyces marneffei PM1</name>
    <dbReference type="NCBI Taxonomy" id="1077442"/>
    <lineage>
        <taxon>Eukaryota</taxon>
        <taxon>Fungi</taxon>
        <taxon>Dikarya</taxon>
        <taxon>Ascomycota</taxon>
        <taxon>Pezizomycotina</taxon>
        <taxon>Eurotiomycetes</taxon>
        <taxon>Eurotiomycetidae</taxon>
        <taxon>Eurotiales</taxon>
        <taxon>Trichocomaceae</taxon>
        <taxon>Talaromyces</taxon>
        <taxon>Talaromyces sect. Talaromyces</taxon>
    </lineage>
</organism>
<dbReference type="AlphaFoldDB" id="A0A093V6U0"/>
<sequence length="322" mass="36347">MYHQEWGFLSGTLVAVEYGSPGPPLWYYFILLPTEAYTGYPYYPNQQSYRYGFMPGNGDYNNPEPQPSESPEPGTDREPWGNRSSNGMSETHFDGMVPSQQLSPTADFNDRFWYQQSNPLANQYLTPEATPRSHSGRIQQHRYSLDRGLERKWKRMSRDYFTPGRIFLMRWIENAGQTDGTRSGNSEIITDGHGNSYFCTPRRMIVLSTIPGSNSSTCVGIYTYGGQGLAKHGIHVESHAVLYDEAGVGPQMSRGEPAVERTPLAVTLNSSSERLDYMSRANFGDLHTVQHNVKICHIGKISADSMPTFHAYVNERFTAILK</sequence>
<feature type="domain" description="DUF6590" evidence="2">
    <location>
        <begin position="158"/>
        <end position="309"/>
    </location>
</feature>
<gene>
    <name evidence="3" type="ORF">GQ26_0440030</name>
</gene>
<proteinExistence type="predicted"/>
<reference evidence="3" key="2">
    <citation type="journal article" date="2014" name="PLoS Genet.">
        <title>Signature gene expression reveals novel clues to the molecular mechanisms of dimorphic transition in Penicillium marneffei.</title>
        <authorList>
            <person name="Yang E."/>
            <person name="Wang G."/>
            <person name="Cai J."/>
            <person name="Woo P.C."/>
            <person name="Lau S.K."/>
            <person name="Yuen K.-Y."/>
            <person name="Chow W.-N."/>
            <person name="Lin X."/>
        </authorList>
    </citation>
    <scope>NUCLEOTIDE SEQUENCE</scope>
    <source>
        <strain evidence="3">PM1</strain>
    </source>
</reference>
<reference key="1">
    <citation type="journal article" date="2014" name="PLoS Genet.">
        <title>Signature Gene Expression Reveals Novel Clues to the Molecular Mechanisms of Dimorphic Transition in Penicillium marneffei.</title>
        <authorList>
            <person name="Yang E."/>
            <person name="Wang G."/>
            <person name="Cai J."/>
            <person name="Woo P.C."/>
            <person name="Lau S.K."/>
            <person name="Yuen K.-Y."/>
            <person name="Chow W.-N."/>
            <person name="Lin X."/>
        </authorList>
    </citation>
    <scope>NUCLEOTIDE SEQUENCE [LARGE SCALE GENOMIC DNA]</scope>
    <source>
        <strain>PM1</strain>
    </source>
</reference>
<accession>A0A093V6U0</accession>
<comment type="caution">
    <text evidence="3">The sequence shown here is derived from an EMBL/GenBank/DDBJ whole genome shotgun (WGS) entry which is preliminary data.</text>
</comment>
<feature type="region of interest" description="Disordered" evidence="1">
    <location>
        <begin position="54"/>
        <end position="101"/>
    </location>
</feature>
<dbReference type="InterPro" id="IPR046497">
    <property type="entry name" value="DUF6590"/>
</dbReference>
<protein>
    <recommendedName>
        <fullName evidence="2">DUF6590 domain-containing protein</fullName>
    </recommendedName>
</protein>
<dbReference type="EMBL" id="JPOX01000044">
    <property type="protein sequence ID" value="KFX42421.1"/>
    <property type="molecule type" value="Genomic_DNA"/>
</dbReference>
<dbReference type="eggNOG" id="ENOG502SV73">
    <property type="taxonomic scope" value="Eukaryota"/>
</dbReference>